<sequence length="229" mass="24831">MPTSWFTPVDNYCERIDASFWSEPLNAATNGAFVLAAAYGFFLWRRAGGRDWPGLALIGVILIVGTGSFLFHTFANRWSRLADVLPIALFIYGYFLLALRRFLRLRLVAALAATGIFAFFNIVFPRLWFGVLPGVSLDGSNGYIPALAALLTVGCLCLVAKVQRPGFALLAAAGIFALSLFFRSIDSAACSAFPSGTHFLWHVLNGVVLLVLAREAIAYQAGDRAKASS</sequence>
<dbReference type="RefSeq" id="WP_114186691.1">
    <property type="nucleotide sequence ID" value="NZ_BJYU01000020.1"/>
</dbReference>
<keyword evidence="4 8" id="KW-1133">Transmembrane helix</keyword>
<evidence type="ECO:0000256" key="8">
    <source>
        <dbReference type="SAM" id="Phobius"/>
    </source>
</evidence>
<dbReference type="Pfam" id="PF05875">
    <property type="entry name" value="Ceramidase"/>
    <property type="match status" value="1"/>
</dbReference>
<gene>
    <name evidence="9" type="ORF">MAE02_19250</name>
</gene>
<feature type="transmembrane region" description="Helical" evidence="8">
    <location>
        <begin position="141"/>
        <end position="160"/>
    </location>
</feature>
<keyword evidence="6" id="KW-0106">Calcium</keyword>
<keyword evidence="3" id="KW-0378">Hydrolase</keyword>
<protein>
    <submittedName>
        <fullName evidence="9">Membrane protein</fullName>
    </submittedName>
</protein>
<accession>A0A512BQG4</accession>
<evidence type="ECO:0000256" key="7">
    <source>
        <dbReference type="PIRSR" id="PIRSR608901-2"/>
    </source>
</evidence>
<feature type="transmembrane region" description="Helical" evidence="8">
    <location>
        <begin position="81"/>
        <end position="100"/>
    </location>
</feature>
<feature type="transmembrane region" description="Helical" evidence="8">
    <location>
        <begin position="27"/>
        <end position="44"/>
    </location>
</feature>
<comment type="cofactor">
    <cofactor evidence="7">
        <name>Zn(2+)</name>
        <dbReference type="ChEBI" id="CHEBI:29105"/>
    </cofactor>
</comment>
<name>A0A512BQG4_9HYPH</name>
<feature type="binding site" evidence="7">
    <location>
        <position position="202"/>
    </location>
    <ligand>
        <name>Zn(2+)</name>
        <dbReference type="ChEBI" id="CHEBI:29105"/>
        <note>catalytic</note>
    </ligand>
</feature>
<evidence type="ECO:0000256" key="4">
    <source>
        <dbReference type="ARBA" id="ARBA00022989"/>
    </source>
</evidence>
<dbReference type="InterPro" id="IPR008901">
    <property type="entry name" value="ACER"/>
</dbReference>
<comment type="caution">
    <text evidence="9">The sequence shown here is derived from an EMBL/GenBank/DDBJ whole genome shotgun (WGS) entry which is preliminary data.</text>
</comment>
<feature type="binding site" evidence="7">
    <location>
        <position position="198"/>
    </location>
    <ligand>
        <name>Zn(2+)</name>
        <dbReference type="ChEBI" id="CHEBI:29105"/>
        <note>catalytic</note>
    </ligand>
</feature>
<dbReference type="AlphaFoldDB" id="A0A512BQG4"/>
<evidence type="ECO:0000313" key="9">
    <source>
        <dbReference type="EMBL" id="GEO14229.1"/>
    </source>
</evidence>
<evidence type="ECO:0000256" key="1">
    <source>
        <dbReference type="ARBA" id="ARBA00004141"/>
    </source>
</evidence>
<dbReference type="GO" id="GO:0046872">
    <property type="term" value="F:metal ion binding"/>
    <property type="evidence" value="ECO:0007669"/>
    <property type="project" value="UniProtKB-KW"/>
</dbReference>
<evidence type="ECO:0000313" key="10">
    <source>
        <dbReference type="Proteomes" id="UP000321085"/>
    </source>
</evidence>
<feature type="transmembrane region" description="Helical" evidence="8">
    <location>
        <begin position="197"/>
        <end position="217"/>
    </location>
</feature>
<dbReference type="GO" id="GO:0006672">
    <property type="term" value="P:ceramide metabolic process"/>
    <property type="evidence" value="ECO:0007669"/>
    <property type="project" value="InterPro"/>
</dbReference>
<keyword evidence="7" id="KW-0862">Zinc</keyword>
<evidence type="ECO:0000256" key="3">
    <source>
        <dbReference type="ARBA" id="ARBA00022801"/>
    </source>
</evidence>
<keyword evidence="10" id="KW-1185">Reference proteome</keyword>
<keyword evidence="2 8" id="KW-0812">Transmembrane</keyword>
<keyword evidence="5 8" id="KW-0472">Membrane</keyword>
<dbReference type="OrthoDB" id="277121at2"/>
<dbReference type="GO" id="GO:0016020">
    <property type="term" value="C:membrane"/>
    <property type="evidence" value="ECO:0007669"/>
    <property type="project" value="UniProtKB-SubCell"/>
</dbReference>
<feature type="binding site" evidence="6">
    <location>
        <position position="23"/>
    </location>
    <ligand>
        <name>Ca(2+)</name>
        <dbReference type="ChEBI" id="CHEBI:29108"/>
    </ligand>
</feature>
<reference evidence="9 10" key="1">
    <citation type="submission" date="2019-07" db="EMBL/GenBank/DDBJ databases">
        <title>Whole genome shotgun sequence of Microvirga aerophila NBRC 106136.</title>
        <authorList>
            <person name="Hosoyama A."/>
            <person name="Uohara A."/>
            <person name="Ohji S."/>
            <person name="Ichikawa N."/>
        </authorList>
    </citation>
    <scope>NUCLEOTIDE SEQUENCE [LARGE SCALE GENOMIC DNA]</scope>
    <source>
        <strain evidence="9 10">NBRC 106136</strain>
    </source>
</reference>
<comment type="subcellular location">
    <subcellularLocation>
        <location evidence="1">Membrane</location>
        <topology evidence="1">Multi-pass membrane protein</topology>
    </subcellularLocation>
</comment>
<keyword evidence="6" id="KW-0479">Metal-binding</keyword>
<evidence type="ECO:0000256" key="6">
    <source>
        <dbReference type="PIRSR" id="PIRSR608901-1"/>
    </source>
</evidence>
<evidence type="ECO:0000256" key="2">
    <source>
        <dbReference type="ARBA" id="ARBA00022692"/>
    </source>
</evidence>
<feature type="transmembrane region" description="Helical" evidence="8">
    <location>
        <begin position="167"/>
        <end position="185"/>
    </location>
</feature>
<organism evidence="9 10">
    <name type="scientific">Microvirga aerophila</name>
    <dbReference type="NCBI Taxonomy" id="670291"/>
    <lineage>
        <taxon>Bacteria</taxon>
        <taxon>Pseudomonadati</taxon>
        <taxon>Pseudomonadota</taxon>
        <taxon>Alphaproteobacteria</taxon>
        <taxon>Hyphomicrobiales</taxon>
        <taxon>Methylobacteriaceae</taxon>
        <taxon>Microvirga</taxon>
    </lineage>
</organism>
<evidence type="ECO:0000256" key="5">
    <source>
        <dbReference type="ARBA" id="ARBA00023136"/>
    </source>
</evidence>
<feature type="binding site" evidence="7">
    <location>
        <position position="72"/>
    </location>
    <ligand>
        <name>Zn(2+)</name>
        <dbReference type="ChEBI" id="CHEBI:29105"/>
        <note>catalytic</note>
    </ligand>
</feature>
<dbReference type="Proteomes" id="UP000321085">
    <property type="component" value="Unassembled WGS sequence"/>
</dbReference>
<feature type="transmembrane region" description="Helical" evidence="8">
    <location>
        <begin position="107"/>
        <end position="129"/>
    </location>
</feature>
<dbReference type="EMBL" id="BJYU01000020">
    <property type="protein sequence ID" value="GEO14229.1"/>
    <property type="molecule type" value="Genomic_DNA"/>
</dbReference>
<proteinExistence type="predicted"/>
<feature type="transmembrane region" description="Helical" evidence="8">
    <location>
        <begin position="56"/>
        <end position="75"/>
    </location>
</feature>
<dbReference type="GO" id="GO:0016811">
    <property type="term" value="F:hydrolase activity, acting on carbon-nitrogen (but not peptide) bonds, in linear amides"/>
    <property type="evidence" value="ECO:0007669"/>
    <property type="project" value="InterPro"/>
</dbReference>